<proteinExistence type="predicted"/>
<evidence type="ECO:0000313" key="2">
    <source>
        <dbReference type="EMBL" id="RUQ81605.1"/>
    </source>
</evidence>
<dbReference type="InterPro" id="IPR029068">
    <property type="entry name" value="Glyas_Bleomycin-R_OHBP_Dase"/>
</dbReference>
<sequence>MMKREGEMGWNRLLTVDTEAAADFYMQLFNWERRVVKVNNIDYTIFELDGKKVAGMLKILPRQMSTIPPNWLSFIVTESLNVTLEKAKALGAAVVIEPVYIDELGLVAVIIDPSGAYVGLIEP</sequence>
<dbReference type="Gene3D" id="3.10.180.10">
    <property type="entry name" value="2,3-Dihydroxybiphenyl 1,2-Dioxygenase, domain 1"/>
    <property type="match status" value="1"/>
</dbReference>
<gene>
    <name evidence="2" type="ORF">EKM59_10050</name>
</gene>
<dbReference type="AlphaFoldDB" id="A0A433JH70"/>
<dbReference type="CDD" id="cd07247">
    <property type="entry name" value="SgaA_N_like"/>
    <property type="match status" value="1"/>
</dbReference>
<dbReference type="Proteomes" id="UP000288012">
    <property type="component" value="Unassembled WGS sequence"/>
</dbReference>
<reference evidence="2 3" key="1">
    <citation type="submission" date="2018-12" db="EMBL/GenBank/DDBJ databases">
        <title>Legionella sp,whole genome shotgun sequence.</title>
        <authorList>
            <person name="Wu H."/>
        </authorList>
    </citation>
    <scope>NUCLEOTIDE SEQUENCE [LARGE SCALE GENOMIC DNA]</scope>
    <source>
        <strain evidence="3">km714</strain>
    </source>
</reference>
<dbReference type="InterPro" id="IPR052164">
    <property type="entry name" value="Anthracycline_SecMetBiosynth"/>
</dbReference>
<dbReference type="SUPFAM" id="SSF54593">
    <property type="entry name" value="Glyoxalase/Bleomycin resistance protein/Dihydroxybiphenyl dioxygenase"/>
    <property type="match status" value="1"/>
</dbReference>
<evidence type="ECO:0000313" key="3">
    <source>
        <dbReference type="Proteomes" id="UP000288012"/>
    </source>
</evidence>
<dbReference type="PROSITE" id="PS51819">
    <property type="entry name" value="VOC"/>
    <property type="match status" value="1"/>
</dbReference>
<dbReference type="PANTHER" id="PTHR33993">
    <property type="entry name" value="GLYOXALASE-RELATED"/>
    <property type="match status" value="1"/>
</dbReference>
<dbReference type="InterPro" id="IPR004360">
    <property type="entry name" value="Glyas_Fos-R_dOase_dom"/>
</dbReference>
<protein>
    <submittedName>
        <fullName evidence="2">VOC family protein</fullName>
    </submittedName>
</protein>
<keyword evidence="3" id="KW-1185">Reference proteome</keyword>
<feature type="domain" description="VOC" evidence="1">
    <location>
        <begin position="7"/>
        <end position="123"/>
    </location>
</feature>
<dbReference type="OrthoDB" id="9793039at2"/>
<dbReference type="RefSeq" id="WP_126954755.1">
    <property type="nucleotide sequence ID" value="NZ_RZGR01000036.1"/>
</dbReference>
<dbReference type="InterPro" id="IPR037523">
    <property type="entry name" value="VOC_core"/>
</dbReference>
<dbReference type="EMBL" id="RZGR01000036">
    <property type="protein sequence ID" value="RUQ81605.1"/>
    <property type="molecule type" value="Genomic_DNA"/>
</dbReference>
<dbReference type="Pfam" id="PF00903">
    <property type="entry name" value="Glyoxalase"/>
    <property type="match status" value="1"/>
</dbReference>
<name>A0A433JH70_9GAMM</name>
<organism evidence="2 3">
    <name type="scientific">Legionella septentrionalis</name>
    <dbReference type="NCBI Taxonomy" id="2498109"/>
    <lineage>
        <taxon>Bacteria</taxon>
        <taxon>Pseudomonadati</taxon>
        <taxon>Pseudomonadota</taxon>
        <taxon>Gammaproteobacteria</taxon>
        <taxon>Legionellales</taxon>
        <taxon>Legionellaceae</taxon>
        <taxon>Legionella</taxon>
    </lineage>
</organism>
<accession>A0A433JH70</accession>
<comment type="caution">
    <text evidence="2">The sequence shown here is derived from an EMBL/GenBank/DDBJ whole genome shotgun (WGS) entry which is preliminary data.</text>
</comment>
<dbReference type="PANTHER" id="PTHR33993:SF14">
    <property type="entry name" value="GB|AAF24581.1"/>
    <property type="match status" value="1"/>
</dbReference>
<evidence type="ECO:0000259" key="1">
    <source>
        <dbReference type="PROSITE" id="PS51819"/>
    </source>
</evidence>